<evidence type="ECO:0000259" key="1">
    <source>
        <dbReference type="Pfam" id="PF01323"/>
    </source>
</evidence>
<comment type="caution">
    <text evidence="2">The sequence shown here is derived from an EMBL/GenBank/DDBJ whole genome shotgun (WGS) entry which is preliminary data.</text>
</comment>
<feature type="domain" description="DSBA-like thioredoxin" evidence="1">
    <location>
        <begin position="4"/>
        <end position="199"/>
    </location>
</feature>
<dbReference type="CDD" id="cd03024">
    <property type="entry name" value="DsbA_FrnE"/>
    <property type="match status" value="1"/>
</dbReference>
<dbReference type="InterPro" id="IPR036249">
    <property type="entry name" value="Thioredoxin-like_sf"/>
</dbReference>
<dbReference type="EMBL" id="JACVXA010000023">
    <property type="protein sequence ID" value="MBE3638487.1"/>
    <property type="molecule type" value="Genomic_DNA"/>
</dbReference>
<dbReference type="PANTHER" id="PTHR13887">
    <property type="entry name" value="GLUTATHIONE S-TRANSFERASE KAPPA"/>
    <property type="match status" value="1"/>
</dbReference>
<accession>A0A8J7CX31</accession>
<protein>
    <submittedName>
        <fullName evidence="2">DsbA family oxidoreductase</fullName>
    </submittedName>
</protein>
<dbReference type="AlphaFoldDB" id="A0A8J7CX31"/>
<name>A0A8J7CX31_9RHOB</name>
<dbReference type="Proteomes" id="UP000609121">
    <property type="component" value="Unassembled WGS sequence"/>
</dbReference>
<keyword evidence="3" id="KW-1185">Reference proteome</keyword>
<dbReference type="PANTHER" id="PTHR13887:SF41">
    <property type="entry name" value="THIOREDOXIN SUPERFAMILY PROTEIN"/>
    <property type="match status" value="1"/>
</dbReference>
<dbReference type="RefSeq" id="WP_193182116.1">
    <property type="nucleotide sequence ID" value="NZ_JACVXA010000023.1"/>
</dbReference>
<gene>
    <name evidence="2" type="ORF">ICN82_09760</name>
</gene>
<evidence type="ECO:0000313" key="2">
    <source>
        <dbReference type="EMBL" id="MBE3638487.1"/>
    </source>
</evidence>
<sequence length="210" mass="23147">MIQLDVISDPICPWCYIGKARLDQALMERPAHPFVIEWHPFQLNPEMPRAGIPRKDYYRNKFGSREAAAEVVSNIMEAAAETGLDFDLSAIPRVPNTLDAHRLILWAGVEGVQPAVVSALFHAYFQDLRDIGDRDVLCDIADGAGLDAAMIRRLLEGESDLKLIVERDAAFRGMGVTGVPTFLVDRKQAVPGAQPADLWVRVIDEIAGVG</sequence>
<dbReference type="GO" id="GO:0016491">
    <property type="term" value="F:oxidoreductase activity"/>
    <property type="evidence" value="ECO:0007669"/>
    <property type="project" value="InterPro"/>
</dbReference>
<reference evidence="2" key="1">
    <citation type="submission" date="2020-09" db="EMBL/GenBank/DDBJ databases">
        <title>A novel bacterium of genus Mangrovicoccus, isolated from South China Sea.</title>
        <authorList>
            <person name="Huang H."/>
            <person name="Mo K."/>
            <person name="Hu Y."/>
        </authorList>
    </citation>
    <scope>NUCLEOTIDE SEQUENCE</scope>
    <source>
        <strain evidence="2">HB182678</strain>
    </source>
</reference>
<dbReference type="Gene3D" id="3.40.30.10">
    <property type="entry name" value="Glutaredoxin"/>
    <property type="match status" value="1"/>
</dbReference>
<dbReference type="InterPro" id="IPR001853">
    <property type="entry name" value="DSBA-like_thioredoxin_dom"/>
</dbReference>
<proteinExistence type="predicted"/>
<organism evidence="2 3">
    <name type="scientific">Mangrovicoccus algicola</name>
    <dbReference type="NCBI Taxonomy" id="2771008"/>
    <lineage>
        <taxon>Bacteria</taxon>
        <taxon>Pseudomonadati</taxon>
        <taxon>Pseudomonadota</taxon>
        <taxon>Alphaproteobacteria</taxon>
        <taxon>Rhodobacterales</taxon>
        <taxon>Paracoccaceae</taxon>
        <taxon>Mangrovicoccus</taxon>
    </lineage>
</organism>
<evidence type="ECO:0000313" key="3">
    <source>
        <dbReference type="Proteomes" id="UP000609121"/>
    </source>
</evidence>
<dbReference type="Pfam" id="PF01323">
    <property type="entry name" value="DSBA"/>
    <property type="match status" value="1"/>
</dbReference>
<dbReference type="SUPFAM" id="SSF52833">
    <property type="entry name" value="Thioredoxin-like"/>
    <property type="match status" value="1"/>
</dbReference>